<proteinExistence type="predicted"/>
<sequence length="118" mass="12569">MLGLAILPALALAACAANTNQEGLAMDDTIACTLKGEEFAGAKPDEICSAFLEVLPSSGRDDIGRIELEATSRTDAKARITDGSGSVLVEMDHAIMDREMSLDSWRVFARSVARQLGR</sequence>
<accession>A0ABX9A4J8</accession>
<dbReference type="EMBL" id="CP081294">
    <property type="protein sequence ID" value="QZD96186.1"/>
    <property type="molecule type" value="Genomic_DNA"/>
</dbReference>
<dbReference type="RefSeq" id="WP_221431910.1">
    <property type="nucleotide sequence ID" value="NZ_CP081294.1"/>
</dbReference>
<protein>
    <recommendedName>
        <fullName evidence="4">Lipoprotein</fullName>
    </recommendedName>
</protein>
<keyword evidence="3" id="KW-1185">Reference proteome</keyword>
<feature type="chain" id="PRO_5047231851" description="Lipoprotein" evidence="1">
    <location>
        <begin position="17"/>
        <end position="118"/>
    </location>
</feature>
<evidence type="ECO:0008006" key="4">
    <source>
        <dbReference type="Google" id="ProtNLM"/>
    </source>
</evidence>
<feature type="signal peptide" evidence="1">
    <location>
        <begin position="1"/>
        <end position="16"/>
    </location>
</feature>
<organism evidence="2 3">
    <name type="scientific">Qipengyuania gelatinilytica</name>
    <dbReference type="NCBI Taxonomy" id="2867231"/>
    <lineage>
        <taxon>Bacteria</taxon>
        <taxon>Pseudomonadati</taxon>
        <taxon>Pseudomonadota</taxon>
        <taxon>Alphaproteobacteria</taxon>
        <taxon>Sphingomonadales</taxon>
        <taxon>Erythrobacteraceae</taxon>
        <taxon>Qipengyuania</taxon>
    </lineage>
</organism>
<name>A0ABX9A4J8_9SPHN</name>
<evidence type="ECO:0000313" key="2">
    <source>
        <dbReference type="EMBL" id="QZD96186.1"/>
    </source>
</evidence>
<reference evidence="2 3" key="1">
    <citation type="submission" date="2021-08" db="EMBL/GenBank/DDBJ databases">
        <title>Comparative Genomics Analysis of the Genus Qipengyuania Reveals Extensive Genetic Diversity and Metabolic Versatility, Including the Description of Fifteen Novel Species.</title>
        <authorList>
            <person name="Liu Y."/>
        </authorList>
    </citation>
    <scope>NUCLEOTIDE SEQUENCE [LARGE SCALE GENOMIC DNA]</scope>
    <source>
        <strain evidence="2 3">1NDH1</strain>
    </source>
</reference>
<evidence type="ECO:0000256" key="1">
    <source>
        <dbReference type="SAM" id="SignalP"/>
    </source>
</evidence>
<gene>
    <name evidence="2" type="ORF">K3136_05710</name>
</gene>
<keyword evidence="1" id="KW-0732">Signal</keyword>
<dbReference type="Proteomes" id="UP000824321">
    <property type="component" value="Chromosome"/>
</dbReference>
<evidence type="ECO:0000313" key="3">
    <source>
        <dbReference type="Proteomes" id="UP000824321"/>
    </source>
</evidence>